<feature type="compositionally biased region" description="Polar residues" evidence="1">
    <location>
        <begin position="39"/>
        <end position="48"/>
    </location>
</feature>
<sequence length="234" mass="25447">MSNNSNNSTPSTEAQLLRLLTSASSSSPSSVHQAESASQHISTRSSPTRADRQHGNRRSRRHPNSDPTNPREQAYEGESHGTAESDASGRETRTGTYPTDPSYYPPSTFDFAQNAVADELEPTIEENSNGVSPSAALYQNGNYTSQPASNGYHGTPHNVQTLNGINGVIQQTMAGQNHLIQMTQDAGFEESPIGRYSMDFACHELIPLGIPSPRIGEYHQGRYVYNQNATGARH</sequence>
<evidence type="ECO:0000256" key="1">
    <source>
        <dbReference type="SAM" id="MobiDB-lite"/>
    </source>
</evidence>
<feature type="compositionally biased region" description="Basic and acidic residues" evidence="1">
    <location>
        <begin position="73"/>
        <end position="93"/>
    </location>
</feature>
<evidence type="ECO:0000313" key="2">
    <source>
        <dbReference type="EMBL" id="RDL29717.1"/>
    </source>
</evidence>
<comment type="caution">
    <text evidence="2">The sequence shown here is derived from an EMBL/GenBank/DDBJ whole genome shotgun (WGS) entry which is preliminary data.</text>
</comment>
<proteinExistence type="predicted"/>
<organism evidence="2 3">
    <name type="scientific">Venustampulla echinocandica</name>
    <dbReference type="NCBI Taxonomy" id="2656787"/>
    <lineage>
        <taxon>Eukaryota</taxon>
        <taxon>Fungi</taxon>
        <taxon>Dikarya</taxon>
        <taxon>Ascomycota</taxon>
        <taxon>Pezizomycotina</taxon>
        <taxon>Leotiomycetes</taxon>
        <taxon>Helotiales</taxon>
        <taxon>Pleuroascaceae</taxon>
        <taxon>Venustampulla</taxon>
    </lineage>
</organism>
<feature type="region of interest" description="Disordered" evidence="1">
    <location>
        <begin position="1"/>
        <end position="109"/>
    </location>
</feature>
<evidence type="ECO:0000313" key="3">
    <source>
        <dbReference type="Proteomes" id="UP000254866"/>
    </source>
</evidence>
<feature type="compositionally biased region" description="Low complexity" evidence="1">
    <location>
        <begin position="22"/>
        <end position="38"/>
    </location>
</feature>
<reference evidence="2 3" key="1">
    <citation type="journal article" date="2018" name="IMA Fungus">
        <title>IMA Genome-F 9: Draft genome sequence of Annulohypoxylon stygium, Aspergillus mulundensis, Berkeleyomyces basicola (syn. Thielaviopsis basicola), Ceratocystis smalleyi, two Cercospora beticola strains, Coleophoma cylindrospora, Fusarium fracticaudum, Phialophora cf. hyalina, and Morchella septimelata.</title>
        <authorList>
            <person name="Wingfield B.D."/>
            <person name="Bills G.F."/>
            <person name="Dong Y."/>
            <person name="Huang W."/>
            <person name="Nel W.J."/>
            <person name="Swalarsk-Parry B.S."/>
            <person name="Vaghefi N."/>
            <person name="Wilken P.M."/>
            <person name="An Z."/>
            <person name="de Beer Z.W."/>
            <person name="De Vos L."/>
            <person name="Chen L."/>
            <person name="Duong T.A."/>
            <person name="Gao Y."/>
            <person name="Hammerbacher A."/>
            <person name="Kikkert J.R."/>
            <person name="Li Y."/>
            <person name="Li H."/>
            <person name="Li K."/>
            <person name="Li Q."/>
            <person name="Liu X."/>
            <person name="Ma X."/>
            <person name="Naidoo K."/>
            <person name="Pethybridge S.J."/>
            <person name="Sun J."/>
            <person name="Steenkamp E.T."/>
            <person name="van der Nest M.A."/>
            <person name="van Wyk S."/>
            <person name="Wingfield M.J."/>
            <person name="Xiong C."/>
            <person name="Yue Q."/>
            <person name="Zhang X."/>
        </authorList>
    </citation>
    <scope>NUCLEOTIDE SEQUENCE [LARGE SCALE GENOMIC DNA]</scope>
    <source>
        <strain evidence="2 3">BP 5553</strain>
    </source>
</reference>
<dbReference type="RefSeq" id="XP_031864532.1">
    <property type="nucleotide sequence ID" value="XM_032019320.1"/>
</dbReference>
<name>A0A370T8N0_9HELO</name>
<dbReference type="Proteomes" id="UP000254866">
    <property type="component" value="Unassembled WGS sequence"/>
</dbReference>
<feature type="compositionally biased region" description="Low complexity" evidence="1">
    <location>
        <begin position="94"/>
        <end position="108"/>
    </location>
</feature>
<protein>
    <submittedName>
        <fullName evidence="2">Uncharacterized protein</fullName>
    </submittedName>
</protein>
<dbReference type="AlphaFoldDB" id="A0A370T8N0"/>
<accession>A0A370T8N0</accession>
<feature type="compositionally biased region" description="Low complexity" evidence="1">
    <location>
        <begin position="1"/>
        <end position="12"/>
    </location>
</feature>
<gene>
    <name evidence="2" type="ORF">BP5553_10697</name>
</gene>
<dbReference type="EMBL" id="NPIC01000019">
    <property type="protein sequence ID" value="RDL29717.1"/>
    <property type="molecule type" value="Genomic_DNA"/>
</dbReference>
<dbReference type="GeneID" id="43603546"/>
<keyword evidence="3" id="KW-1185">Reference proteome</keyword>